<evidence type="ECO:0000259" key="39">
    <source>
        <dbReference type="PROSITE" id="PS50104"/>
    </source>
</evidence>
<evidence type="ECO:0000313" key="40">
    <source>
        <dbReference type="Ensembl" id="ENSSSCP00015044466.1"/>
    </source>
</evidence>
<evidence type="ECO:0000256" key="28">
    <source>
        <dbReference type="ARBA" id="ARBA00023139"/>
    </source>
</evidence>
<dbReference type="GO" id="GO:0005768">
    <property type="term" value="C:endosome"/>
    <property type="evidence" value="ECO:0007669"/>
    <property type="project" value="UniProtKB-SubCell"/>
</dbReference>
<keyword evidence="28" id="KW-0564">Palmitate</keyword>
<dbReference type="Proteomes" id="UP000694726">
    <property type="component" value="Unplaced"/>
</dbReference>
<evidence type="ECO:0000256" key="35">
    <source>
        <dbReference type="ARBA" id="ARBA00024895"/>
    </source>
</evidence>
<dbReference type="InterPro" id="IPR032675">
    <property type="entry name" value="LRR_dom_sf"/>
</dbReference>
<evidence type="ECO:0000256" key="19">
    <source>
        <dbReference type="ARBA" id="ARBA00022741"/>
    </source>
</evidence>
<dbReference type="SUPFAM" id="SSF53271">
    <property type="entry name" value="PRTase-like"/>
    <property type="match status" value="1"/>
</dbReference>
<comment type="subunit">
    <text evidence="37">Monomer and homodimer. Exists as a monomer in the absence of unmethylated cytidine-phosphate-guanosine (CpG) ligand. Proteolytic processing of an insertion loop (Z-loop) is required for homodimerization upon binding to the unmethylated CpG ligand leading to its activation. Interacts with MYD88 via their respective TIR domains. Interacts with BTK. Interacts (via transmembrane domain) with UNC93B1. Interacts with CD300LH; the interaction may promote full activation of TLR9-triggered innate responses. Interacts with CNPY3 and HSP90B1; this interaction is required for proper folding in the endoplasmic reticulum. Interacts with SMPDL3B. Interacts with CD82; this interaction is essential for TLR9-dependent myddosome formation in response to CpG stimulation.</text>
</comment>
<dbReference type="GO" id="GO:0007165">
    <property type="term" value="P:signal transduction"/>
    <property type="evidence" value="ECO:0007669"/>
    <property type="project" value="InterPro"/>
</dbReference>
<dbReference type="GO" id="GO:0045087">
    <property type="term" value="P:innate immune response"/>
    <property type="evidence" value="ECO:0007669"/>
    <property type="project" value="UniProtKB-KW"/>
</dbReference>
<dbReference type="PROSITE" id="PS51450">
    <property type="entry name" value="LRR"/>
    <property type="match status" value="2"/>
</dbReference>
<dbReference type="InterPro" id="IPR000836">
    <property type="entry name" value="PRTase_dom"/>
</dbReference>
<evidence type="ECO:0000256" key="27">
    <source>
        <dbReference type="ARBA" id="ARBA00023136"/>
    </source>
</evidence>
<dbReference type="NCBIfam" id="TIGR01251">
    <property type="entry name" value="ribP_PPkin"/>
    <property type="match status" value="1"/>
</dbReference>
<evidence type="ECO:0000256" key="20">
    <source>
        <dbReference type="ARBA" id="ARBA00022753"/>
    </source>
</evidence>
<evidence type="ECO:0000256" key="10">
    <source>
        <dbReference type="ARBA" id="ARBA00017400"/>
    </source>
</evidence>
<evidence type="ECO:0000256" key="7">
    <source>
        <dbReference type="ARBA" id="ARBA00006478"/>
    </source>
</evidence>
<keyword evidence="21" id="KW-0418">Kinase</keyword>
<keyword evidence="15" id="KW-0479">Metal-binding</keyword>
<keyword evidence="17" id="KW-0732">Signal</keyword>
<evidence type="ECO:0000256" key="11">
    <source>
        <dbReference type="ARBA" id="ARBA00022588"/>
    </source>
</evidence>
<dbReference type="GO" id="GO:0034165">
    <property type="term" value="P:positive regulation of toll-like receptor 9 signaling pathway"/>
    <property type="evidence" value="ECO:0007669"/>
    <property type="project" value="UniProtKB-ARBA"/>
</dbReference>
<dbReference type="FunFam" id="3.40.50.10140:FF:000003">
    <property type="entry name" value="Toll-like receptor 7"/>
    <property type="match status" value="1"/>
</dbReference>
<dbReference type="PANTHER" id="PTHR47410">
    <property type="entry name" value="TOLL-LIKE RECEPTOR 7-RELATED"/>
    <property type="match status" value="1"/>
</dbReference>
<dbReference type="Pfam" id="PF13855">
    <property type="entry name" value="LRR_8"/>
    <property type="match status" value="3"/>
</dbReference>
<evidence type="ECO:0000256" key="15">
    <source>
        <dbReference type="ARBA" id="ARBA00022723"/>
    </source>
</evidence>
<dbReference type="GO" id="GO:0000287">
    <property type="term" value="F:magnesium ion binding"/>
    <property type="evidence" value="ECO:0007669"/>
    <property type="project" value="InterPro"/>
</dbReference>
<dbReference type="SUPFAM" id="SSF52200">
    <property type="entry name" value="Toll/Interleukin receptor TIR domain"/>
    <property type="match status" value="1"/>
</dbReference>
<dbReference type="SMART" id="SM00365">
    <property type="entry name" value="LRR_SD22"/>
    <property type="match status" value="10"/>
</dbReference>
<dbReference type="InterPro" id="IPR003591">
    <property type="entry name" value="Leu-rich_rpt_typical-subtyp"/>
</dbReference>
<dbReference type="Pfam" id="PF00560">
    <property type="entry name" value="LRR_1"/>
    <property type="match status" value="1"/>
</dbReference>
<dbReference type="GO" id="GO:0004749">
    <property type="term" value="F:ribose phosphate diphosphokinase activity"/>
    <property type="evidence" value="ECO:0007669"/>
    <property type="project" value="UniProtKB-EC"/>
</dbReference>
<evidence type="ECO:0000256" key="21">
    <source>
        <dbReference type="ARBA" id="ARBA00022777"/>
    </source>
</evidence>
<evidence type="ECO:0000256" key="5">
    <source>
        <dbReference type="ARBA" id="ARBA00004371"/>
    </source>
</evidence>
<keyword evidence="32" id="KW-0458">Lysosome</keyword>
<evidence type="ECO:0000256" key="34">
    <source>
        <dbReference type="ARBA" id="ARBA00023329"/>
    </source>
</evidence>
<keyword evidence="19" id="KW-0547">Nucleotide-binding</keyword>
<evidence type="ECO:0000256" key="25">
    <source>
        <dbReference type="ARBA" id="ARBA00022859"/>
    </source>
</evidence>
<dbReference type="GO" id="GO:0016301">
    <property type="term" value="F:kinase activity"/>
    <property type="evidence" value="ECO:0007669"/>
    <property type="project" value="UniProtKB-KW"/>
</dbReference>
<comment type="pathway">
    <text evidence="6">Metabolic intermediate biosynthesis; 5-phospho-alpha-D-ribose 1-diphosphate biosynthesis; 5-phospho-alpha-D-ribose 1-diphosphate from D-ribose 5-phosphate (route I): step 1/1.</text>
</comment>
<dbReference type="SUPFAM" id="SSF52058">
    <property type="entry name" value="L domain-like"/>
    <property type="match status" value="1"/>
</dbReference>
<dbReference type="EC" id="2.7.6.1" evidence="9"/>
<dbReference type="SUPFAM" id="SSF52047">
    <property type="entry name" value="RNI-like"/>
    <property type="match status" value="1"/>
</dbReference>
<dbReference type="CDD" id="cd06223">
    <property type="entry name" value="PRTases_typeI"/>
    <property type="match status" value="1"/>
</dbReference>
<dbReference type="InterPro" id="IPR041283">
    <property type="entry name" value="LRR_12"/>
</dbReference>
<dbReference type="GO" id="GO:0005524">
    <property type="term" value="F:ATP binding"/>
    <property type="evidence" value="ECO:0007669"/>
    <property type="project" value="UniProtKB-KW"/>
</dbReference>
<dbReference type="GO" id="GO:0006015">
    <property type="term" value="P:5-phosphoribose 1-diphosphate biosynthetic process"/>
    <property type="evidence" value="ECO:0007669"/>
    <property type="project" value="UniProtKB-UniPathway"/>
</dbReference>
<keyword evidence="27 38" id="KW-0472">Membrane</keyword>
<evidence type="ECO:0000256" key="29">
    <source>
        <dbReference type="ARBA" id="ARBA00023170"/>
    </source>
</evidence>
<sequence>MPNIVLFSGSSHQDLSQRVADRLGLELGKVVTKKFSNQETSVEIGESVRGEDVYIIQSGCGEINDNLMELLIMINACKIASSSRVTAVIPCFPYARQDKKDKSRAPISAKLVANMLSVAGADHIITMDLHASQIQGFFDIPVDNLYAEPAVLQWIRENIAEWRNCIIVSPDAGGAKRVTSIADRLNVEFALIHKERKKANEVDRMVLVGDVKDRVAILVDDMADTCGTICHAADKLLSAGATKVYAILTHGIFSGPAISRINNAAFEAVVVTNTIPQEDKMKHCSKIQVFPVWTLKRQFLILFNIVLISELLGARWFPKTLPCDVSLDAPNAHVIVDCTDKHLTAIPGGIPTNATNLTLTINHIASITPASFQQLDHLVEIDFRCNCIPVRLGPKDNLCTRRLQIKPSSFSKLTYLKALYLDGNQLLEIPRDLPPSLQLLSLEANNIFWIMKENLTELANLEMLYLGQNCYYRNPCNVSFSIEKDAFLSLRNLKLLSLKDNNISAVPTVLPSTLTELFLYNNIIAKIQEDDFNNLSQLQVLDLSGNCPRCYNVPFPCTPCENNAPLQIHLHAFDALTELQVLRLHSNSLQYVPQRWFQNLNKLKELDLSQNFLAKEIGDAKFLHLLPNLVKLDLSFNYELQVYHTFMNLSDSFSSLKNLKVLRIKGYVFKELKSLNLSPLRNLPNLEVLDLGTNFIKIANLSIFKQFKTLKFIDLSVNKISPSGDSSESGFCSGMRTSAESHGPQVLESLHYFRYDEYARSCRFKNKEPSSSLPLNEDCSMYGQTLDLSRNNIFFIRSSEFQHLTFLKCLNLSGNSISQALNGSEFQPLVELKYLDFSNNRLDLLHSTAFEELRNLEVLDISSNSHYFQSEGITHMLDFTKNLKVLKKLMMNNNDIATSTSTTMESESLRILEFRGNHLDILWRDGDNRYLKFFKNLHKLEELDISGNSLSFLPSGVFDGMPPNLKTLSLAKNGLKSFNWGKLQYLQNLETLDLSYNQLKTVPERLSNCSRSLKKLILKNNEIRNLTKYFLQDAFQLRHLDLSSNKIQVIQKTSFPENVLNNLQILFLHHNRFLCNCDAVWLVWWVNHTEVTIPFLATDVTCMGPGAHKGQSVVSLDLYTCELDLTNFVLFSLSLSAVLFLIVITIANHLYFWDVWYSYHFCKAKIKGYQRLISPNSCYDAFIVYDTKDPAVTEWVLDELVAKLEDPREKHFNLCLEERDWLPGQPVLENLSQSIQLSKKTVFVMTDKYAKTEKFKIAFYLSHQRLMDEKVDVIILIFLEKPLQKSKFFQLRKRLCGSSVLEWPTNPQAHPYFWQCLKNALATDNHVTYSQVFKETA</sequence>
<protein>
    <recommendedName>
        <fullName evidence="10">Toll-like receptor 9</fullName>
        <ecNumber evidence="9">2.7.6.1</ecNumber>
    </recommendedName>
</protein>
<evidence type="ECO:0000256" key="8">
    <source>
        <dbReference type="ARBA" id="ARBA00009634"/>
    </source>
</evidence>
<dbReference type="GO" id="GO:0005789">
    <property type="term" value="C:endoplasmic reticulum membrane"/>
    <property type="evidence" value="ECO:0007669"/>
    <property type="project" value="UniProtKB-SubCell"/>
</dbReference>
<dbReference type="GO" id="GO:0045335">
    <property type="term" value="C:phagocytic vesicle"/>
    <property type="evidence" value="ECO:0007669"/>
    <property type="project" value="UniProtKB-SubCell"/>
</dbReference>
<evidence type="ECO:0000256" key="12">
    <source>
        <dbReference type="ARBA" id="ARBA00022614"/>
    </source>
</evidence>
<proteinExistence type="inferred from homology"/>
<comment type="function">
    <text evidence="35">Key component of innate and adaptive immunity. TLRs (Toll-like receptors) control host immune response against pathogens through recognition of molecular patterns specific to microorganisms. TLR9 is a nucleotide-sensing TLR which is activated by unmethylated cytidine-phosphate-guanosine (CpG) dinucleotides. Acts via MYD88 and TRAF6, leading to NF-kappa-B activation, cytokine secretion and the inflammatory response. Upon CpG stimulation, induces B-cell proliferation, activation, survival and antibody production.</text>
</comment>
<evidence type="ECO:0000256" key="22">
    <source>
        <dbReference type="ARBA" id="ARBA00022824"/>
    </source>
</evidence>
<keyword evidence="16" id="KW-0545">Nucleotide biosynthesis</keyword>
<reference evidence="40" key="1">
    <citation type="submission" date="2025-08" db="UniProtKB">
        <authorList>
            <consortium name="Ensembl"/>
        </authorList>
    </citation>
    <scope>IDENTIFICATION</scope>
</reference>
<dbReference type="InterPro" id="IPR005946">
    <property type="entry name" value="Rib-P_diPkinase"/>
</dbReference>
<dbReference type="SMART" id="SM00255">
    <property type="entry name" value="TIR"/>
    <property type="match status" value="1"/>
</dbReference>
<evidence type="ECO:0000256" key="32">
    <source>
        <dbReference type="ARBA" id="ARBA00023228"/>
    </source>
</evidence>
<name>A0A8D0UDM5_PIG</name>
<dbReference type="Ensembl" id="ENSSSCT00015105971.1">
    <property type="protein sequence ID" value="ENSSSCP00015044466.1"/>
    <property type="gene ID" value="ENSSSCG00015078220.1"/>
</dbReference>
<evidence type="ECO:0000256" key="38">
    <source>
        <dbReference type="SAM" id="Phobius"/>
    </source>
</evidence>
<comment type="subcellular location">
    <subcellularLocation>
        <location evidence="4">Cytoplasmic vesicle</location>
        <location evidence="4">Phagosome</location>
    </subcellularLocation>
    <subcellularLocation>
        <location evidence="2">Endoplasmic reticulum membrane</location>
        <topology evidence="2">Single-pass type I membrane protein</topology>
    </subcellularLocation>
    <subcellularLocation>
        <location evidence="3">Endosome</location>
    </subcellularLocation>
    <subcellularLocation>
        <location evidence="5">Lysosome</location>
    </subcellularLocation>
</comment>
<evidence type="ECO:0000256" key="18">
    <source>
        <dbReference type="ARBA" id="ARBA00022737"/>
    </source>
</evidence>
<dbReference type="PROSITE" id="PS50104">
    <property type="entry name" value="TIR"/>
    <property type="match status" value="1"/>
</dbReference>
<evidence type="ECO:0000313" key="41">
    <source>
        <dbReference type="Proteomes" id="UP000694726"/>
    </source>
</evidence>
<dbReference type="Pfam" id="PF18837">
    <property type="entry name" value="LRR_12"/>
    <property type="match status" value="1"/>
</dbReference>
<dbReference type="InterPro" id="IPR001611">
    <property type="entry name" value="Leu-rich_rpt"/>
</dbReference>
<dbReference type="GO" id="GO:0045322">
    <property type="term" value="F:unmethylated CpG binding"/>
    <property type="evidence" value="ECO:0007669"/>
    <property type="project" value="UniProtKB-ARBA"/>
</dbReference>
<keyword evidence="24" id="KW-0460">Magnesium</keyword>
<dbReference type="SMART" id="SM01400">
    <property type="entry name" value="Pribosyltran_N"/>
    <property type="match status" value="1"/>
</dbReference>
<evidence type="ECO:0000256" key="9">
    <source>
        <dbReference type="ARBA" id="ARBA00013247"/>
    </source>
</evidence>
<dbReference type="Gene3D" id="3.40.50.2020">
    <property type="match status" value="2"/>
</dbReference>
<keyword evidence="33" id="KW-0449">Lipoprotein</keyword>
<dbReference type="SMART" id="SM00369">
    <property type="entry name" value="LRR_TYP"/>
    <property type="match status" value="13"/>
</dbReference>
<evidence type="ECO:0000256" key="2">
    <source>
        <dbReference type="ARBA" id="ARBA00004115"/>
    </source>
</evidence>
<dbReference type="Gene3D" id="3.40.50.10140">
    <property type="entry name" value="Toll/interleukin-1 receptor homology (TIR) domain"/>
    <property type="match status" value="1"/>
</dbReference>
<comment type="similarity">
    <text evidence="8">Belongs to the Toll-like receptor family.</text>
</comment>
<keyword evidence="18" id="KW-0677">Repeat</keyword>
<keyword evidence="29" id="KW-0675">Receptor</keyword>
<evidence type="ECO:0000256" key="6">
    <source>
        <dbReference type="ARBA" id="ARBA00004996"/>
    </source>
</evidence>
<evidence type="ECO:0000256" key="3">
    <source>
        <dbReference type="ARBA" id="ARBA00004177"/>
    </source>
</evidence>
<keyword evidence="31" id="KW-0395">Inflammatory response</keyword>
<dbReference type="GO" id="GO:0038187">
    <property type="term" value="F:pattern recognition receptor activity"/>
    <property type="evidence" value="ECO:0007669"/>
    <property type="project" value="UniProtKB-ARBA"/>
</dbReference>
<dbReference type="FunFam" id="3.40.50.2020:FF:000011">
    <property type="entry name" value="Putative ribose-phosphate pyrophosphokinase 1"/>
    <property type="match status" value="1"/>
</dbReference>
<dbReference type="NCBIfam" id="NF002320">
    <property type="entry name" value="PRK01259.1"/>
    <property type="match status" value="1"/>
</dbReference>
<dbReference type="PROSITE" id="PS00114">
    <property type="entry name" value="PRPP_SYNTHASE"/>
    <property type="match status" value="1"/>
</dbReference>
<feature type="transmembrane region" description="Helical" evidence="38">
    <location>
        <begin position="1128"/>
        <end position="1153"/>
    </location>
</feature>
<keyword evidence="30" id="KW-0325">Glycoprotein</keyword>
<evidence type="ECO:0000256" key="31">
    <source>
        <dbReference type="ARBA" id="ARBA00023198"/>
    </source>
</evidence>
<evidence type="ECO:0000256" key="4">
    <source>
        <dbReference type="ARBA" id="ARBA00004262"/>
    </source>
</evidence>
<dbReference type="InterPro" id="IPR035897">
    <property type="entry name" value="Toll_tir_struct_dom_sf"/>
</dbReference>
<evidence type="ECO:0000256" key="26">
    <source>
        <dbReference type="ARBA" id="ARBA00022989"/>
    </source>
</evidence>
<organism evidence="40 41">
    <name type="scientific">Sus scrofa</name>
    <name type="common">Pig</name>
    <dbReference type="NCBI Taxonomy" id="9823"/>
    <lineage>
        <taxon>Eukaryota</taxon>
        <taxon>Metazoa</taxon>
        <taxon>Chordata</taxon>
        <taxon>Craniata</taxon>
        <taxon>Vertebrata</taxon>
        <taxon>Euteleostomi</taxon>
        <taxon>Mammalia</taxon>
        <taxon>Eutheria</taxon>
        <taxon>Laurasiatheria</taxon>
        <taxon>Artiodactyla</taxon>
        <taxon>Suina</taxon>
        <taxon>Suidae</taxon>
        <taxon>Sus</taxon>
    </lineage>
</organism>
<evidence type="ECO:0000256" key="37">
    <source>
        <dbReference type="ARBA" id="ARBA00046617"/>
    </source>
</evidence>
<dbReference type="Pfam" id="PF13793">
    <property type="entry name" value="Pribosyltran_N"/>
    <property type="match status" value="1"/>
</dbReference>
<evidence type="ECO:0000256" key="36">
    <source>
        <dbReference type="ARBA" id="ARBA00026067"/>
    </source>
</evidence>
<dbReference type="PRINTS" id="PR00019">
    <property type="entry name" value="LEURICHRPT"/>
</dbReference>
<dbReference type="Gene3D" id="3.80.10.10">
    <property type="entry name" value="Ribonuclease Inhibitor"/>
    <property type="match status" value="1"/>
</dbReference>
<dbReference type="GO" id="GO:0009156">
    <property type="term" value="P:ribonucleoside monophosphate biosynthetic process"/>
    <property type="evidence" value="ECO:0007669"/>
    <property type="project" value="InterPro"/>
</dbReference>
<keyword evidence="20" id="KW-0967">Endosome</keyword>
<dbReference type="GO" id="GO:0002218">
    <property type="term" value="P:activation of innate immune response"/>
    <property type="evidence" value="ECO:0007669"/>
    <property type="project" value="UniProtKB-ARBA"/>
</dbReference>
<accession>A0A8D0UDM5</accession>
<dbReference type="UniPathway" id="UPA00087">
    <property type="reaction ID" value="UER00172"/>
</dbReference>
<keyword evidence="14 38" id="KW-0812">Transmembrane</keyword>
<keyword evidence="13" id="KW-0808">Transferase</keyword>
<evidence type="ECO:0000256" key="16">
    <source>
        <dbReference type="ARBA" id="ARBA00022727"/>
    </source>
</evidence>
<evidence type="ECO:0000256" key="13">
    <source>
        <dbReference type="ARBA" id="ARBA00022679"/>
    </source>
</evidence>
<evidence type="ECO:0000256" key="14">
    <source>
        <dbReference type="ARBA" id="ARBA00022692"/>
    </source>
</evidence>
<keyword evidence="12" id="KW-0433">Leucine-rich repeat</keyword>
<evidence type="ECO:0000256" key="23">
    <source>
        <dbReference type="ARBA" id="ARBA00022840"/>
    </source>
</evidence>
<comment type="similarity">
    <text evidence="7">Belongs to the ribose-phosphate pyrophosphokinase family.</text>
</comment>
<keyword evidence="23" id="KW-0067">ATP-binding</keyword>
<keyword evidence="25" id="KW-0391">Immunity</keyword>
<comment type="function">
    <text evidence="1">Catalyzes the synthesis of phosphoribosylpyrophosphate (PRPP) that is essential for nucleotide synthesis.</text>
</comment>
<dbReference type="FunFam" id="3.80.10.10:FF:000037">
    <property type="entry name" value="Toll-like receptor 7"/>
    <property type="match status" value="1"/>
</dbReference>
<keyword evidence="34" id="KW-0968">Cytoplasmic vesicle</keyword>
<dbReference type="Pfam" id="PF14572">
    <property type="entry name" value="Pribosyl_synth"/>
    <property type="match status" value="1"/>
</dbReference>
<dbReference type="InterPro" id="IPR000157">
    <property type="entry name" value="TIR_dom"/>
</dbReference>
<keyword evidence="22" id="KW-0256">Endoplasmic reticulum</keyword>
<dbReference type="InterPro" id="IPR029057">
    <property type="entry name" value="PRTase-like"/>
</dbReference>
<comment type="subunit">
    <text evidence="36">Homodimer. The active form is probably a hexamer composed of 3 homodimers.</text>
</comment>
<evidence type="ECO:0000256" key="17">
    <source>
        <dbReference type="ARBA" id="ARBA00022729"/>
    </source>
</evidence>
<dbReference type="GO" id="GO:0006954">
    <property type="term" value="P:inflammatory response"/>
    <property type="evidence" value="ECO:0007669"/>
    <property type="project" value="UniProtKB-KW"/>
</dbReference>
<evidence type="ECO:0000256" key="24">
    <source>
        <dbReference type="ARBA" id="ARBA00022842"/>
    </source>
</evidence>
<dbReference type="GO" id="GO:0005764">
    <property type="term" value="C:lysosome"/>
    <property type="evidence" value="ECO:0007669"/>
    <property type="project" value="UniProtKB-SubCell"/>
</dbReference>
<dbReference type="InterPro" id="IPR000842">
    <property type="entry name" value="PRib_PP_synth_CS"/>
</dbReference>
<evidence type="ECO:0000256" key="33">
    <source>
        <dbReference type="ARBA" id="ARBA00023288"/>
    </source>
</evidence>
<evidence type="ECO:0000256" key="30">
    <source>
        <dbReference type="ARBA" id="ARBA00023180"/>
    </source>
</evidence>
<evidence type="ECO:0000256" key="1">
    <source>
        <dbReference type="ARBA" id="ARBA00003018"/>
    </source>
</evidence>
<dbReference type="Pfam" id="PF01582">
    <property type="entry name" value="TIR"/>
    <property type="match status" value="1"/>
</dbReference>
<dbReference type="PANTHER" id="PTHR47410:SF2">
    <property type="entry name" value="TOLL-LIKE RECEPTOR 7"/>
    <property type="match status" value="1"/>
</dbReference>
<keyword evidence="11" id="KW-0399">Innate immunity</keyword>
<feature type="domain" description="TIR" evidence="39">
    <location>
        <begin position="1177"/>
        <end position="1321"/>
    </location>
</feature>
<dbReference type="GO" id="GO:0009165">
    <property type="term" value="P:nucleotide biosynthetic process"/>
    <property type="evidence" value="ECO:0007669"/>
    <property type="project" value="UniProtKB-KW"/>
</dbReference>
<dbReference type="InterPro" id="IPR029099">
    <property type="entry name" value="Pribosyltran_N"/>
</dbReference>
<keyword evidence="26 38" id="KW-1133">Transmembrane helix</keyword>
<dbReference type="SMART" id="SM00364">
    <property type="entry name" value="LRR_BAC"/>
    <property type="match status" value="4"/>
</dbReference>